<dbReference type="PROSITE" id="PS50181">
    <property type="entry name" value="FBOX"/>
    <property type="match status" value="1"/>
</dbReference>
<gene>
    <name evidence="2" type="ORF">PTT_14659</name>
</gene>
<dbReference type="OrthoDB" id="3668232at2759"/>
<dbReference type="AlphaFoldDB" id="E3RYM1"/>
<evidence type="ECO:0000259" key="1">
    <source>
        <dbReference type="PROSITE" id="PS50181"/>
    </source>
</evidence>
<sequence length="535" mass="61762">MAQPQAQLWIPEFDLIDPTWNIIPFKHSRLGLLPTELLELIIKQCARGSLPSLARISPKLRDLVQRHLYHTVELQLIPVEQVPSRNELWRFVRTLRHHPHVESKVKYLHVKILNRTRLVNLPARGFYNGNPLFPLTLKTKLKEPHFFSSMLDSGIKELVSLDIHVVKEHSNQGYEQLAPNCMKTLFKHFDNMTAHQHFAGPQKLSHLTFKGSDFHWILAKSPALKSIELQAASTILPDGSAEVNPSVGQLTLPVRSAILIPQNTVYNHFAPFLAHFPRLHTLTMWVDDNNNERLGLEKQHHVDWFRRGTWTTLIDKLRPLLPTLTTLIISVPDRLDAELINYLPYTLPCHGFRSFTGLKHLAIPYQALFRAPDPQWSHIQIPIDELLPSTLQHLELYTPKVAVLDWLATLPYYREHLPALARIDLFTSQWFGDAYDDFVFKAYPHLCFRILAHAQVAFGVHFGSPGWRDEWDDYDLSTLDLCVEMERVFGPSYRGTVFHPTFGDDSELEKYPSTVRDTVVSYAWDTDIPYGSIEW</sequence>
<dbReference type="KEGG" id="pte:PTT_14659"/>
<protein>
    <recommendedName>
        <fullName evidence="1">F-box domain-containing protein</fullName>
    </recommendedName>
</protein>
<dbReference type="SUPFAM" id="SSF52047">
    <property type="entry name" value="RNI-like"/>
    <property type="match status" value="1"/>
</dbReference>
<proteinExistence type="predicted"/>
<evidence type="ECO:0000313" key="2">
    <source>
        <dbReference type="EMBL" id="EFQ89173.1"/>
    </source>
</evidence>
<reference evidence="2 3" key="1">
    <citation type="journal article" date="2010" name="Genome Biol.">
        <title>A first genome assembly of the barley fungal pathogen Pyrenophora teres f. teres.</title>
        <authorList>
            <person name="Ellwood S.R."/>
            <person name="Liu Z."/>
            <person name="Syme R.A."/>
            <person name="Lai Z."/>
            <person name="Hane J.K."/>
            <person name="Keiper F."/>
            <person name="Moffat C.S."/>
            <person name="Oliver R.P."/>
            <person name="Friesen T.L."/>
        </authorList>
    </citation>
    <scope>NUCLEOTIDE SEQUENCE [LARGE SCALE GENOMIC DNA]</scope>
    <source>
        <strain evidence="2 3">0-1</strain>
    </source>
</reference>
<dbReference type="InterPro" id="IPR001810">
    <property type="entry name" value="F-box_dom"/>
</dbReference>
<name>E3RYM1_PYRTT</name>
<dbReference type="Proteomes" id="UP000001067">
    <property type="component" value="Unassembled WGS sequence"/>
</dbReference>
<feature type="domain" description="F-box" evidence="1">
    <location>
        <begin position="27"/>
        <end position="72"/>
    </location>
</feature>
<dbReference type="HOGENOM" id="CLU_509145_0_0_1"/>
<accession>E3RYM1</accession>
<keyword evidence="3" id="KW-1185">Reference proteome</keyword>
<dbReference type="EMBL" id="GL535924">
    <property type="protein sequence ID" value="EFQ89173.1"/>
    <property type="molecule type" value="Genomic_DNA"/>
</dbReference>
<organism evidence="3">
    <name type="scientific">Pyrenophora teres f. teres (strain 0-1)</name>
    <name type="common">Barley net blotch fungus</name>
    <name type="synonym">Drechslera teres f. teres</name>
    <dbReference type="NCBI Taxonomy" id="861557"/>
    <lineage>
        <taxon>Eukaryota</taxon>
        <taxon>Fungi</taxon>
        <taxon>Dikarya</taxon>
        <taxon>Ascomycota</taxon>
        <taxon>Pezizomycotina</taxon>
        <taxon>Dothideomycetes</taxon>
        <taxon>Pleosporomycetidae</taxon>
        <taxon>Pleosporales</taxon>
        <taxon>Pleosporineae</taxon>
        <taxon>Pleosporaceae</taxon>
        <taxon>Pyrenophora</taxon>
    </lineage>
</organism>
<evidence type="ECO:0000313" key="3">
    <source>
        <dbReference type="Proteomes" id="UP000001067"/>
    </source>
</evidence>